<evidence type="ECO:0000256" key="5">
    <source>
        <dbReference type="RuleBase" id="RU004398"/>
    </source>
</evidence>
<dbReference type="InterPro" id="IPR013926">
    <property type="entry name" value="CGI121/TPRKB"/>
</dbReference>
<keyword evidence="3" id="KW-0819">tRNA processing</keyword>
<comment type="similarity">
    <text evidence="2 5">Belongs to the CGI121/TPRKB family.</text>
</comment>
<evidence type="ECO:0000256" key="2">
    <source>
        <dbReference type="ARBA" id="ARBA00005546"/>
    </source>
</evidence>
<reference evidence="6" key="1">
    <citation type="submission" date="2025-08" db="UniProtKB">
        <authorList>
            <consortium name="Ensembl"/>
        </authorList>
    </citation>
    <scope>IDENTIFICATION</scope>
</reference>
<reference evidence="6" key="2">
    <citation type="submission" date="2025-09" db="UniProtKB">
        <authorList>
            <consortium name="Ensembl"/>
        </authorList>
    </citation>
    <scope>IDENTIFICATION</scope>
</reference>
<sequence length="181" mass="19922">VQLKEQPYYTLELFPECRVGLLLFDEVRNAAQLRQQVLKGNLPAILDPIQVLAAVNKAVHNHRLQKMKTHGLYSEIIYNLSPSKSITESFRRFGITDNDTSLLVITVDLGGGKGCDGGTDDPGIGAKLAASVEGRQLPIGELSLLTDVCKIKKFYKVTEEEERLGGLLDAVVCRMAIREAL</sequence>
<dbReference type="Proteomes" id="UP000694388">
    <property type="component" value="Unplaced"/>
</dbReference>
<evidence type="ECO:0000313" key="7">
    <source>
        <dbReference type="Proteomes" id="UP000694388"/>
    </source>
</evidence>
<keyword evidence="4 5" id="KW-0539">Nucleus</keyword>
<evidence type="ECO:0000256" key="4">
    <source>
        <dbReference type="ARBA" id="ARBA00023242"/>
    </source>
</evidence>
<name>A0A8C4QHM2_EPTBU</name>
<dbReference type="GO" id="GO:0005634">
    <property type="term" value="C:nucleus"/>
    <property type="evidence" value="ECO:0007669"/>
    <property type="project" value="UniProtKB-SubCell"/>
</dbReference>
<keyword evidence="7" id="KW-1185">Reference proteome</keyword>
<dbReference type="GO" id="GO:0000408">
    <property type="term" value="C:EKC/KEOPS complex"/>
    <property type="evidence" value="ECO:0007669"/>
    <property type="project" value="TreeGrafter"/>
</dbReference>
<evidence type="ECO:0000256" key="1">
    <source>
        <dbReference type="ARBA" id="ARBA00004123"/>
    </source>
</evidence>
<proteinExistence type="inferred from homology"/>
<protein>
    <submittedName>
        <fullName evidence="6">Tp53rk binding protein</fullName>
    </submittedName>
</protein>
<dbReference type="GeneTree" id="ENSGT00390000012942"/>
<comment type="subcellular location">
    <subcellularLocation>
        <location evidence="1">Nucleus</location>
    </subcellularLocation>
</comment>
<evidence type="ECO:0000256" key="3">
    <source>
        <dbReference type="ARBA" id="ARBA00022694"/>
    </source>
</evidence>
<dbReference type="Gene3D" id="3.30.2380.10">
    <property type="entry name" value="CGI121/TPRKB"/>
    <property type="match status" value="1"/>
</dbReference>
<dbReference type="SUPFAM" id="SSF143870">
    <property type="entry name" value="PF0523-like"/>
    <property type="match status" value="1"/>
</dbReference>
<dbReference type="AlphaFoldDB" id="A0A8C4QHM2"/>
<dbReference type="PANTHER" id="PTHR15840">
    <property type="entry name" value="CGI-121 FAMILY MEMBER"/>
    <property type="match status" value="1"/>
</dbReference>
<dbReference type="OMA" id="IVCRMST"/>
<dbReference type="GO" id="GO:0002949">
    <property type="term" value="P:tRNA threonylcarbamoyladenosine modification"/>
    <property type="evidence" value="ECO:0007669"/>
    <property type="project" value="TreeGrafter"/>
</dbReference>
<dbReference type="GO" id="GO:0005829">
    <property type="term" value="C:cytosol"/>
    <property type="evidence" value="ECO:0007669"/>
    <property type="project" value="TreeGrafter"/>
</dbReference>
<dbReference type="Pfam" id="PF08617">
    <property type="entry name" value="CGI-121"/>
    <property type="match status" value="1"/>
</dbReference>
<organism evidence="6 7">
    <name type="scientific">Eptatretus burgeri</name>
    <name type="common">Inshore hagfish</name>
    <dbReference type="NCBI Taxonomy" id="7764"/>
    <lineage>
        <taxon>Eukaryota</taxon>
        <taxon>Metazoa</taxon>
        <taxon>Chordata</taxon>
        <taxon>Craniata</taxon>
        <taxon>Vertebrata</taxon>
        <taxon>Cyclostomata</taxon>
        <taxon>Myxini</taxon>
        <taxon>Myxiniformes</taxon>
        <taxon>Myxinidae</taxon>
        <taxon>Eptatretinae</taxon>
        <taxon>Eptatretus</taxon>
    </lineage>
</organism>
<evidence type="ECO:0000313" key="6">
    <source>
        <dbReference type="Ensembl" id="ENSEBUP00000015614.1"/>
    </source>
</evidence>
<dbReference type="PANTHER" id="PTHR15840:SF10">
    <property type="entry name" value="EKC_KEOPS COMPLEX SUBUNIT TPRKB"/>
    <property type="match status" value="1"/>
</dbReference>
<dbReference type="InterPro" id="IPR036504">
    <property type="entry name" value="CGI121/TPRKB_sf"/>
</dbReference>
<accession>A0A8C4QHM2</accession>
<dbReference type="Ensembl" id="ENSEBUT00000016190.1">
    <property type="protein sequence ID" value="ENSEBUP00000015614.1"/>
    <property type="gene ID" value="ENSEBUG00000009829.1"/>
</dbReference>